<organism evidence="2 3">
    <name type="scientific">Olpidium bornovanus</name>
    <dbReference type="NCBI Taxonomy" id="278681"/>
    <lineage>
        <taxon>Eukaryota</taxon>
        <taxon>Fungi</taxon>
        <taxon>Fungi incertae sedis</taxon>
        <taxon>Olpidiomycota</taxon>
        <taxon>Olpidiomycotina</taxon>
        <taxon>Olpidiomycetes</taxon>
        <taxon>Olpidiales</taxon>
        <taxon>Olpidiaceae</taxon>
        <taxon>Olpidium</taxon>
    </lineage>
</organism>
<feature type="non-terminal residue" evidence="2">
    <location>
        <position position="1"/>
    </location>
</feature>
<name>A0A8H7ZYI4_9FUNG</name>
<dbReference type="EMBL" id="JAEFCI010002958">
    <property type="protein sequence ID" value="KAG5461893.1"/>
    <property type="molecule type" value="Genomic_DNA"/>
</dbReference>
<feature type="region of interest" description="Disordered" evidence="1">
    <location>
        <begin position="138"/>
        <end position="164"/>
    </location>
</feature>
<keyword evidence="3" id="KW-1185">Reference proteome</keyword>
<dbReference type="Proteomes" id="UP000673691">
    <property type="component" value="Unassembled WGS sequence"/>
</dbReference>
<dbReference type="AlphaFoldDB" id="A0A8H7ZYI4"/>
<sequence length="261" mass="29023">LNIRFVLFLSRANLGAGKGGKLPLVLRRRGDQGARAVFRPRAKTLTLPNHVAPRNITLDHDTALDCISRVVENHKRSLRANMYRELRLEVPAAGTAGSIVDEVGQTLRLPRVYSHDSDRARDPDKGGMTFVSIREMLPDGAAAGGDDGRNEAEDAELEAAEVKREREQRAVHRYMVSDDAYTLEKFYGLSSVMVQKLHDHCVKSSSAAVASEENPGRPIRQSREEEDQEFDYPFRPSEIEHKVISLKSNPPSSILLLGRSG</sequence>
<evidence type="ECO:0000256" key="1">
    <source>
        <dbReference type="SAM" id="MobiDB-lite"/>
    </source>
</evidence>
<evidence type="ECO:0000313" key="2">
    <source>
        <dbReference type="EMBL" id="KAG5461893.1"/>
    </source>
</evidence>
<comment type="caution">
    <text evidence="2">The sequence shown here is derived from an EMBL/GenBank/DDBJ whole genome shotgun (WGS) entry which is preliminary data.</text>
</comment>
<proteinExistence type="predicted"/>
<protein>
    <submittedName>
        <fullName evidence="2">Uncharacterized protein</fullName>
    </submittedName>
</protein>
<reference evidence="2 3" key="1">
    <citation type="journal article" name="Sci. Rep.">
        <title>Genome-scale phylogenetic analyses confirm Olpidium as the closest living zoosporic fungus to the non-flagellated, terrestrial fungi.</title>
        <authorList>
            <person name="Chang Y."/>
            <person name="Rochon D."/>
            <person name="Sekimoto S."/>
            <person name="Wang Y."/>
            <person name="Chovatia M."/>
            <person name="Sandor L."/>
            <person name="Salamov A."/>
            <person name="Grigoriev I.V."/>
            <person name="Stajich J.E."/>
            <person name="Spatafora J.W."/>
        </authorList>
    </citation>
    <scope>NUCLEOTIDE SEQUENCE [LARGE SCALE GENOMIC DNA]</scope>
    <source>
        <strain evidence="2">S191</strain>
    </source>
</reference>
<evidence type="ECO:0000313" key="3">
    <source>
        <dbReference type="Proteomes" id="UP000673691"/>
    </source>
</evidence>
<feature type="region of interest" description="Disordered" evidence="1">
    <location>
        <begin position="205"/>
        <end position="232"/>
    </location>
</feature>
<gene>
    <name evidence="2" type="ORF">BJ554DRAFT_5847</name>
</gene>
<accession>A0A8H7ZYI4</accession>